<dbReference type="EMBL" id="JARAOO010000002">
    <property type="protein sequence ID" value="KAJ7980360.1"/>
    <property type="molecule type" value="Genomic_DNA"/>
</dbReference>
<reference evidence="2" key="1">
    <citation type="journal article" date="2023" name="Science">
        <title>Elucidation of the pathway for biosynthesis of saponin adjuvants from the soapbark tree.</title>
        <authorList>
            <person name="Reed J."/>
            <person name="Orme A."/>
            <person name="El-Demerdash A."/>
            <person name="Owen C."/>
            <person name="Martin L.B.B."/>
            <person name="Misra R.C."/>
            <person name="Kikuchi S."/>
            <person name="Rejzek M."/>
            <person name="Martin A.C."/>
            <person name="Harkess A."/>
            <person name="Leebens-Mack J."/>
            <person name="Louveau T."/>
            <person name="Stephenson M.J."/>
            <person name="Osbourn A."/>
        </authorList>
    </citation>
    <scope>NUCLEOTIDE SEQUENCE</scope>
    <source>
        <strain evidence="2">S10</strain>
    </source>
</reference>
<feature type="region of interest" description="Disordered" evidence="1">
    <location>
        <begin position="1"/>
        <end position="28"/>
    </location>
</feature>
<name>A0AAD7QFI0_QUISA</name>
<dbReference type="KEGG" id="qsa:O6P43_003644"/>
<sequence length="267" mass="29408">MSGGMTDILDPAYWPRSSSGSDKSSSPRTHAEILDYSHGKGGATFKVEGKGFNNSTEVVNIKHDYGLEDEQCHEIEQGFDIGMTIKKSRRGGLQVDVNISANFVMVPERHQRSVTGGGRFSVSEIQTESYSYGPSNQGLFIVERARGNNGCVRMLRIMHKYFNTESDGPLIIGHEKFDSKENSQSYTDRQCYSLGLVVKIGIARSGDLHVEVEFSDWPLPPTPINPMARILSNISKGGDQNIRGLLNSSGTTVGNANSSIIFYRCNF</sequence>
<comment type="caution">
    <text evidence="2">The sequence shown here is derived from an EMBL/GenBank/DDBJ whole genome shotgun (WGS) entry which is preliminary data.</text>
</comment>
<accession>A0AAD7QFI0</accession>
<protein>
    <submittedName>
        <fullName evidence="2">Uncharacterized protein</fullName>
    </submittedName>
</protein>
<dbReference type="Proteomes" id="UP001163823">
    <property type="component" value="Chromosome 2"/>
</dbReference>
<evidence type="ECO:0000313" key="3">
    <source>
        <dbReference type="Proteomes" id="UP001163823"/>
    </source>
</evidence>
<dbReference type="AlphaFoldDB" id="A0AAD7QFI0"/>
<feature type="compositionally biased region" description="Low complexity" evidence="1">
    <location>
        <begin position="17"/>
        <end position="26"/>
    </location>
</feature>
<organism evidence="2 3">
    <name type="scientific">Quillaja saponaria</name>
    <name type="common">Soap bark tree</name>
    <dbReference type="NCBI Taxonomy" id="32244"/>
    <lineage>
        <taxon>Eukaryota</taxon>
        <taxon>Viridiplantae</taxon>
        <taxon>Streptophyta</taxon>
        <taxon>Embryophyta</taxon>
        <taxon>Tracheophyta</taxon>
        <taxon>Spermatophyta</taxon>
        <taxon>Magnoliopsida</taxon>
        <taxon>eudicotyledons</taxon>
        <taxon>Gunneridae</taxon>
        <taxon>Pentapetalae</taxon>
        <taxon>rosids</taxon>
        <taxon>fabids</taxon>
        <taxon>Fabales</taxon>
        <taxon>Quillajaceae</taxon>
        <taxon>Quillaja</taxon>
    </lineage>
</organism>
<evidence type="ECO:0000256" key="1">
    <source>
        <dbReference type="SAM" id="MobiDB-lite"/>
    </source>
</evidence>
<gene>
    <name evidence="2" type="ORF">O6P43_003644</name>
</gene>
<keyword evidence="3" id="KW-1185">Reference proteome</keyword>
<evidence type="ECO:0000313" key="2">
    <source>
        <dbReference type="EMBL" id="KAJ7980360.1"/>
    </source>
</evidence>
<proteinExistence type="predicted"/>